<name>A0A7J6M4U1_PEROL</name>
<organism evidence="2 3">
    <name type="scientific">Perkinsus olseni</name>
    <name type="common">Perkinsus atlanticus</name>
    <dbReference type="NCBI Taxonomy" id="32597"/>
    <lineage>
        <taxon>Eukaryota</taxon>
        <taxon>Sar</taxon>
        <taxon>Alveolata</taxon>
        <taxon>Perkinsozoa</taxon>
        <taxon>Perkinsea</taxon>
        <taxon>Perkinsida</taxon>
        <taxon>Perkinsidae</taxon>
        <taxon>Perkinsus</taxon>
    </lineage>
</organism>
<gene>
    <name evidence="2" type="ORF">FOL46_003086</name>
</gene>
<dbReference type="SUPFAM" id="SSF52047">
    <property type="entry name" value="RNI-like"/>
    <property type="match status" value="1"/>
</dbReference>
<evidence type="ECO:0000256" key="1">
    <source>
        <dbReference type="SAM" id="MobiDB-lite"/>
    </source>
</evidence>
<reference evidence="2 3" key="1">
    <citation type="submission" date="2020-04" db="EMBL/GenBank/DDBJ databases">
        <title>Perkinsus olseni comparative genomics.</title>
        <authorList>
            <person name="Bogema D.R."/>
        </authorList>
    </citation>
    <scope>NUCLEOTIDE SEQUENCE [LARGE SCALE GENOMIC DNA]</scope>
    <source>
        <strain evidence="2">ATCC PRA-31</strain>
    </source>
</reference>
<proteinExistence type="predicted"/>
<feature type="compositionally biased region" description="Acidic residues" evidence="1">
    <location>
        <begin position="17"/>
        <end position="26"/>
    </location>
</feature>
<evidence type="ECO:0000313" key="3">
    <source>
        <dbReference type="Proteomes" id="UP000572268"/>
    </source>
</evidence>
<feature type="region of interest" description="Disordered" evidence="1">
    <location>
        <begin position="1"/>
        <end position="26"/>
    </location>
</feature>
<dbReference type="Proteomes" id="UP000572268">
    <property type="component" value="Unassembled WGS sequence"/>
</dbReference>
<accession>A0A7J6M4U1</accession>
<dbReference type="InterPro" id="IPR036034">
    <property type="entry name" value="PDZ_sf"/>
</dbReference>
<protein>
    <recommendedName>
        <fullName evidence="4">PDZ domain-containing protein</fullName>
    </recommendedName>
</protein>
<evidence type="ECO:0008006" key="4">
    <source>
        <dbReference type="Google" id="ProtNLM"/>
    </source>
</evidence>
<dbReference type="AlphaFoldDB" id="A0A7J6M4U1"/>
<feature type="compositionally biased region" description="Polar residues" evidence="1">
    <location>
        <begin position="1"/>
        <end position="10"/>
    </location>
</feature>
<sequence>MPAQMVTNVDTPLEIIDGPEPDDEEMDEDDEAAMAFYRANNVESNLPNVTVGGCGAHWDDDCVRVREGQLFVDLSRRTPPVDDTALCSFCEWLDQRKLPVVLGNYKYVKRTGATVDLSDNRVGARGIEMLLNTLRAHEVPCTVMRAYRNVLTDEVVDTFVEYLYNQPAAFPMTALQISHNRLTQQAALRLIKAAVSCGHYPMRVSRRPLWLRLELNEIYRPEDIVQTSNLWKDKLRPDAKFTVCCMQNGLCADKRCDHTNAAVQMPYFFNQNRQGYFEQRDQLLAENKLYYPTLGDPSTAIGAMGSSARGAFATTMPKPAVSMQFVELDLDEDCESFGLGFKLKMILCYFISSSYPAHALPLVAEVDPESDALYAGVRPGMELRRINGVDVGMLKEGQVEDMLAERPISCRFGLPGETKGPLGFTPRRTVYGYNPR</sequence>
<dbReference type="SUPFAM" id="SSF50156">
    <property type="entry name" value="PDZ domain-like"/>
    <property type="match status" value="1"/>
</dbReference>
<dbReference type="EMBL" id="JABANN010000205">
    <property type="protein sequence ID" value="KAF4666446.1"/>
    <property type="molecule type" value="Genomic_DNA"/>
</dbReference>
<comment type="caution">
    <text evidence="2">The sequence shown here is derived from an EMBL/GenBank/DDBJ whole genome shotgun (WGS) entry which is preliminary data.</text>
</comment>
<evidence type="ECO:0000313" key="2">
    <source>
        <dbReference type="EMBL" id="KAF4666446.1"/>
    </source>
</evidence>